<evidence type="ECO:0000313" key="1">
    <source>
        <dbReference type="EMBL" id="KKL86301.1"/>
    </source>
</evidence>
<proteinExistence type="predicted"/>
<reference evidence="1" key="1">
    <citation type="journal article" date="2015" name="Nature">
        <title>Complex archaea that bridge the gap between prokaryotes and eukaryotes.</title>
        <authorList>
            <person name="Spang A."/>
            <person name="Saw J.H."/>
            <person name="Jorgensen S.L."/>
            <person name="Zaremba-Niedzwiedzka K."/>
            <person name="Martijn J."/>
            <person name="Lind A.E."/>
            <person name="van Eijk R."/>
            <person name="Schleper C."/>
            <person name="Guy L."/>
            <person name="Ettema T.J."/>
        </authorList>
    </citation>
    <scope>NUCLEOTIDE SEQUENCE</scope>
</reference>
<organism evidence="1">
    <name type="scientific">marine sediment metagenome</name>
    <dbReference type="NCBI Taxonomy" id="412755"/>
    <lineage>
        <taxon>unclassified sequences</taxon>
        <taxon>metagenomes</taxon>
        <taxon>ecological metagenomes</taxon>
    </lineage>
</organism>
<name>A0A0F9G775_9ZZZZ</name>
<comment type="caution">
    <text evidence="1">The sequence shown here is derived from an EMBL/GenBank/DDBJ whole genome shotgun (WGS) entry which is preliminary data.</text>
</comment>
<sequence length="73" mass="8589">LSDVKNFLIPFFKKGFKAILYEGKISDIRVPKGLDISSKERKELIFFSNSLLDLREIIQRIEFKEEPKTTQKN</sequence>
<dbReference type="AlphaFoldDB" id="A0A0F9G775"/>
<accession>A0A0F9G775</accession>
<feature type="non-terminal residue" evidence="1">
    <location>
        <position position="1"/>
    </location>
</feature>
<protein>
    <submittedName>
        <fullName evidence="1">Uncharacterized protein</fullName>
    </submittedName>
</protein>
<dbReference type="EMBL" id="LAZR01021156">
    <property type="protein sequence ID" value="KKL86301.1"/>
    <property type="molecule type" value="Genomic_DNA"/>
</dbReference>
<gene>
    <name evidence="1" type="ORF">LCGC14_1946140</name>
</gene>